<organism evidence="1 2">
    <name type="scientific">Taxus chinensis</name>
    <name type="common">Chinese yew</name>
    <name type="synonym">Taxus wallichiana var. chinensis</name>
    <dbReference type="NCBI Taxonomy" id="29808"/>
    <lineage>
        <taxon>Eukaryota</taxon>
        <taxon>Viridiplantae</taxon>
        <taxon>Streptophyta</taxon>
        <taxon>Embryophyta</taxon>
        <taxon>Tracheophyta</taxon>
        <taxon>Spermatophyta</taxon>
        <taxon>Pinopsida</taxon>
        <taxon>Pinidae</taxon>
        <taxon>Conifers II</taxon>
        <taxon>Cupressales</taxon>
        <taxon>Taxaceae</taxon>
        <taxon>Taxus</taxon>
    </lineage>
</organism>
<dbReference type="AlphaFoldDB" id="A0AA38FWE9"/>
<evidence type="ECO:0000313" key="1">
    <source>
        <dbReference type="EMBL" id="KAH9310153.1"/>
    </source>
</evidence>
<accession>A0AA38FWE9</accession>
<name>A0AA38FWE9_TAXCH</name>
<dbReference type="EMBL" id="JAHRHJ020000007">
    <property type="protein sequence ID" value="KAH9310153.1"/>
    <property type="molecule type" value="Genomic_DNA"/>
</dbReference>
<feature type="non-terminal residue" evidence="1">
    <location>
        <position position="87"/>
    </location>
</feature>
<protein>
    <submittedName>
        <fullName evidence="1">Uncharacterized protein</fullName>
    </submittedName>
</protein>
<sequence length="87" mass="9425">GVSIRAWAKYAELGDSHRRGIRVWIGRAGAVTLPVPPHCFIATPNLEEFQSHLIAIGQISGQGTSGQRVPAQIKIKAKANLQQNIKT</sequence>
<keyword evidence="2" id="KW-1185">Reference proteome</keyword>
<gene>
    <name evidence="1" type="ORF">KI387_038064</name>
</gene>
<dbReference type="Proteomes" id="UP000824469">
    <property type="component" value="Unassembled WGS sequence"/>
</dbReference>
<feature type="non-terminal residue" evidence="1">
    <location>
        <position position="1"/>
    </location>
</feature>
<evidence type="ECO:0000313" key="2">
    <source>
        <dbReference type="Proteomes" id="UP000824469"/>
    </source>
</evidence>
<reference evidence="1 2" key="1">
    <citation type="journal article" date="2021" name="Nat. Plants">
        <title>The Taxus genome provides insights into paclitaxel biosynthesis.</title>
        <authorList>
            <person name="Xiong X."/>
            <person name="Gou J."/>
            <person name="Liao Q."/>
            <person name="Li Y."/>
            <person name="Zhou Q."/>
            <person name="Bi G."/>
            <person name="Li C."/>
            <person name="Du R."/>
            <person name="Wang X."/>
            <person name="Sun T."/>
            <person name="Guo L."/>
            <person name="Liang H."/>
            <person name="Lu P."/>
            <person name="Wu Y."/>
            <person name="Zhang Z."/>
            <person name="Ro D.K."/>
            <person name="Shang Y."/>
            <person name="Huang S."/>
            <person name="Yan J."/>
        </authorList>
    </citation>
    <scope>NUCLEOTIDE SEQUENCE [LARGE SCALE GENOMIC DNA]</scope>
    <source>
        <strain evidence="1">Ta-2019</strain>
    </source>
</reference>
<proteinExistence type="predicted"/>
<comment type="caution">
    <text evidence="1">The sequence shown here is derived from an EMBL/GenBank/DDBJ whole genome shotgun (WGS) entry which is preliminary data.</text>
</comment>